<dbReference type="RefSeq" id="WP_110034226.1">
    <property type="nucleotide sequence ID" value="NZ_QGTR01000007.1"/>
</dbReference>
<dbReference type="InterPro" id="IPR036890">
    <property type="entry name" value="HATPase_C_sf"/>
</dbReference>
<dbReference type="Pfam" id="PF02518">
    <property type="entry name" value="HATPase_c"/>
    <property type="match status" value="1"/>
</dbReference>
<dbReference type="InterPro" id="IPR036097">
    <property type="entry name" value="HisK_dim/P_sf"/>
</dbReference>
<dbReference type="PRINTS" id="PR00344">
    <property type="entry name" value="BCTRLSENSOR"/>
</dbReference>
<keyword evidence="3 15" id="KW-1003">Cell membrane</keyword>
<comment type="catalytic activity">
    <reaction evidence="1 15">
        <text>ATP + protein L-histidine = ADP + protein N-phospho-L-histidine.</text>
        <dbReference type="EC" id="2.7.13.3"/>
    </reaction>
</comment>
<dbReference type="GO" id="GO:0005524">
    <property type="term" value="F:ATP binding"/>
    <property type="evidence" value="ECO:0007669"/>
    <property type="project" value="UniProtKB-UniRule"/>
</dbReference>
<evidence type="ECO:0000256" key="10">
    <source>
        <dbReference type="ARBA" id="ARBA00022840"/>
    </source>
</evidence>
<evidence type="ECO:0000256" key="11">
    <source>
        <dbReference type="ARBA" id="ARBA00022989"/>
    </source>
</evidence>
<gene>
    <name evidence="17" type="ORF">DFR52_10766</name>
</gene>
<dbReference type="Gene3D" id="3.30.565.10">
    <property type="entry name" value="Histidine kinase-like ATPase, C-terminal domain"/>
    <property type="match status" value="1"/>
</dbReference>
<comment type="caution">
    <text evidence="17">The sequence shown here is derived from an EMBL/GenBank/DDBJ whole genome shotgun (WGS) entry which is preliminary data.</text>
</comment>
<dbReference type="Gene3D" id="3.30.450.20">
    <property type="entry name" value="PAS domain"/>
    <property type="match status" value="1"/>
</dbReference>
<evidence type="ECO:0000256" key="14">
    <source>
        <dbReference type="ARBA" id="ARBA00059004"/>
    </source>
</evidence>
<name>A0A317PGW7_9HYPH</name>
<dbReference type="SMART" id="SM00387">
    <property type="entry name" value="HATPase_c"/>
    <property type="match status" value="1"/>
</dbReference>
<keyword evidence="7 15" id="KW-0812">Transmembrane</keyword>
<dbReference type="Gene3D" id="1.10.287.130">
    <property type="match status" value="1"/>
</dbReference>
<evidence type="ECO:0000256" key="7">
    <source>
        <dbReference type="ARBA" id="ARBA00022692"/>
    </source>
</evidence>
<evidence type="ECO:0000256" key="2">
    <source>
        <dbReference type="ARBA" id="ARBA00004429"/>
    </source>
</evidence>
<evidence type="ECO:0000256" key="12">
    <source>
        <dbReference type="ARBA" id="ARBA00023012"/>
    </source>
</evidence>
<evidence type="ECO:0000259" key="16">
    <source>
        <dbReference type="PROSITE" id="PS50109"/>
    </source>
</evidence>
<reference evidence="17 18" key="1">
    <citation type="submission" date="2018-05" db="EMBL/GenBank/DDBJ databases">
        <title>Genomic Encyclopedia of Type Strains, Phase IV (KMG-IV): sequencing the most valuable type-strain genomes for metagenomic binning, comparative biology and taxonomic classification.</title>
        <authorList>
            <person name="Goeker M."/>
        </authorList>
    </citation>
    <scope>NUCLEOTIDE SEQUENCE [LARGE SCALE GENOMIC DNA]</scope>
    <source>
        <strain evidence="17 18">DSM 16791</strain>
    </source>
</reference>
<dbReference type="FunFam" id="1.10.287.130:FF:000049">
    <property type="entry name" value="C4-dicarboxylate transport sensor protein DctB"/>
    <property type="match status" value="1"/>
</dbReference>
<keyword evidence="10 15" id="KW-0067">ATP-binding</keyword>
<dbReference type="PANTHER" id="PTHR43065">
    <property type="entry name" value="SENSOR HISTIDINE KINASE"/>
    <property type="match status" value="1"/>
</dbReference>
<evidence type="ECO:0000256" key="4">
    <source>
        <dbReference type="ARBA" id="ARBA00022519"/>
    </source>
</evidence>
<dbReference type="GO" id="GO:0000155">
    <property type="term" value="F:phosphorelay sensor kinase activity"/>
    <property type="evidence" value="ECO:0007669"/>
    <property type="project" value="UniProtKB-UniRule"/>
</dbReference>
<protein>
    <recommendedName>
        <fullName evidence="15">C4-dicarboxylate transport sensor protein</fullName>
        <ecNumber evidence="15">2.7.13.3</ecNumber>
    </recommendedName>
</protein>
<comment type="caution">
    <text evidence="15">Lacks conserved residue(s) required for the propagation of feature annotation.</text>
</comment>
<sequence length="594" mass="63914">MQSRASIERRFRLARSTLFIVWALASMAVVFWSVRAAHDRATVDVLQKAGETLSVQTETLTGVLDKYRLMSPLLSRQSSVASLFIRDGDGNPQALDARHMALELAGMSAAKDVAFLFPDGEILGHAHGAFVEDGVGLHELLEAARQGRLGRMALALPDGERSYAFSSGVRRNGRLVGVVIVYVDFYRVEAAWALSAYPIFVTDRGGTVLLSNQPDWLLKPIGRFKSAAGTEPAFRFGEGLQSRIDLTRNLPLLGWDLHVLADPAPVFAARLSAGTIATLACLIAGLLALIVMRRNENAIFRARSDRATALRLERLVRDRTRALSVTNQSLSREVEVRRTAETRLRKTQAELIQAAKLAALGQMSAALSHEFNQPLAAIRSYADNAVRFLDRGDTGEVAGNLGRINSLIDRMAELSRTLLAFARKPGIITGPVPLGHVVDEALLLARPSARAAGVMIETAESLARFHVEGGRIRLSQVFVNLVNNAVDALTGRGDGCVRIEARADGDMVLVTVSDNGPGIAADEIGQVFDPFFTTKGVGEGIGIGLSIVDNIIRDFGGSIRVFNRDEGGACFEIRLRAAETDSGTDKGAVAAGAG</sequence>
<dbReference type="OrthoDB" id="7568856at2"/>
<keyword evidence="18" id="KW-1185">Reference proteome</keyword>
<keyword evidence="4 15" id="KW-0997">Cell inner membrane</keyword>
<dbReference type="GO" id="GO:0005886">
    <property type="term" value="C:plasma membrane"/>
    <property type="evidence" value="ECO:0007669"/>
    <property type="project" value="UniProtKB-SubCell"/>
</dbReference>
<keyword evidence="12 15" id="KW-0902">Two-component regulatory system</keyword>
<dbReference type="PIRSF" id="PIRSF036431">
    <property type="entry name" value="STHK_DctB"/>
    <property type="match status" value="1"/>
</dbReference>
<dbReference type="SUPFAM" id="SSF47384">
    <property type="entry name" value="Homodimeric domain of signal transducing histidine kinase"/>
    <property type="match status" value="1"/>
</dbReference>
<feature type="domain" description="Histidine kinase" evidence="16">
    <location>
        <begin position="366"/>
        <end position="579"/>
    </location>
</feature>
<keyword evidence="6 15" id="KW-0808">Transferase</keyword>
<keyword evidence="8 15" id="KW-0547">Nucleotide-binding</keyword>
<dbReference type="Proteomes" id="UP000246352">
    <property type="component" value="Unassembled WGS sequence"/>
</dbReference>
<dbReference type="AlphaFoldDB" id="A0A317PGW7"/>
<evidence type="ECO:0000256" key="9">
    <source>
        <dbReference type="ARBA" id="ARBA00022777"/>
    </source>
</evidence>
<dbReference type="InterPro" id="IPR003661">
    <property type="entry name" value="HisK_dim/P_dom"/>
</dbReference>
<evidence type="ECO:0000256" key="1">
    <source>
        <dbReference type="ARBA" id="ARBA00000085"/>
    </source>
</evidence>
<dbReference type="PANTHER" id="PTHR43065:SF46">
    <property type="entry name" value="C4-DICARBOXYLATE TRANSPORT SENSOR PROTEIN DCTB"/>
    <property type="match status" value="1"/>
</dbReference>
<evidence type="ECO:0000256" key="6">
    <source>
        <dbReference type="ARBA" id="ARBA00022679"/>
    </source>
</evidence>
<comment type="function">
    <text evidence="14 15">Member of the two-component regulatory system DctB/DctD involved in the transport of C4-dicarboxylates. DctB functions as a membrane-associated protein kinase that phosphorylates DctD in response to environmental signals.</text>
</comment>
<dbReference type="InterPro" id="IPR017055">
    <property type="entry name" value="Sig_transdc_His_kinase_DctB"/>
</dbReference>
<evidence type="ECO:0000313" key="18">
    <source>
        <dbReference type="Proteomes" id="UP000246352"/>
    </source>
</evidence>
<dbReference type="InterPro" id="IPR005467">
    <property type="entry name" value="His_kinase_dom"/>
</dbReference>
<keyword evidence="13 15" id="KW-0472">Membrane</keyword>
<evidence type="ECO:0000313" key="17">
    <source>
        <dbReference type="EMBL" id="PWV97155.1"/>
    </source>
</evidence>
<dbReference type="InterPro" id="IPR003594">
    <property type="entry name" value="HATPase_dom"/>
</dbReference>
<proteinExistence type="predicted"/>
<dbReference type="InterPro" id="IPR004358">
    <property type="entry name" value="Sig_transdc_His_kin-like_C"/>
</dbReference>
<dbReference type="Pfam" id="PF00512">
    <property type="entry name" value="HisKA"/>
    <property type="match status" value="1"/>
</dbReference>
<keyword evidence="5" id="KW-0597">Phosphoprotein</keyword>
<keyword evidence="11 15" id="KW-1133">Transmembrane helix</keyword>
<dbReference type="EC" id="2.7.13.3" evidence="15"/>
<evidence type="ECO:0000256" key="5">
    <source>
        <dbReference type="ARBA" id="ARBA00022553"/>
    </source>
</evidence>
<evidence type="ECO:0000256" key="15">
    <source>
        <dbReference type="PIRNR" id="PIRNR036431"/>
    </source>
</evidence>
<feature type="transmembrane region" description="Helical" evidence="15">
    <location>
        <begin position="271"/>
        <end position="291"/>
    </location>
</feature>
<dbReference type="SUPFAM" id="SSF55874">
    <property type="entry name" value="ATPase domain of HSP90 chaperone/DNA topoisomerase II/histidine kinase"/>
    <property type="match status" value="1"/>
</dbReference>
<keyword evidence="9 15" id="KW-0418">Kinase</keyword>
<dbReference type="SMART" id="SM00388">
    <property type="entry name" value="HisKA"/>
    <property type="match status" value="1"/>
</dbReference>
<dbReference type="CDD" id="cd00082">
    <property type="entry name" value="HisKA"/>
    <property type="match status" value="1"/>
</dbReference>
<evidence type="ECO:0000256" key="8">
    <source>
        <dbReference type="ARBA" id="ARBA00022741"/>
    </source>
</evidence>
<evidence type="ECO:0000256" key="13">
    <source>
        <dbReference type="ARBA" id="ARBA00023136"/>
    </source>
</evidence>
<dbReference type="EMBL" id="QGTR01000007">
    <property type="protein sequence ID" value="PWV97155.1"/>
    <property type="molecule type" value="Genomic_DNA"/>
</dbReference>
<comment type="subcellular location">
    <subcellularLocation>
        <location evidence="2">Cell inner membrane</location>
        <topology evidence="2">Multi-pass membrane protein</topology>
    </subcellularLocation>
</comment>
<evidence type="ECO:0000256" key="3">
    <source>
        <dbReference type="ARBA" id="ARBA00022475"/>
    </source>
</evidence>
<dbReference type="PROSITE" id="PS50109">
    <property type="entry name" value="HIS_KIN"/>
    <property type="match status" value="1"/>
</dbReference>
<accession>A0A317PGW7</accession>
<organism evidence="17 18">
    <name type="scientific">Hoeflea marina</name>
    <dbReference type="NCBI Taxonomy" id="274592"/>
    <lineage>
        <taxon>Bacteria</taxon>
        <taxon>Pseudomonadati</taxon>
        <taxon>Pseudomonadota</taxon>
        <taxon>Alphaproteobacteria</taxon>
        <taxon>Hyphomicrobiales</taxon>
        <taxon>Rhizobiaceae</taxon>
        <taxon>Hoeflea</taxon>
    </lineage>
</organism>